<dbReference type="OrthoDB" id="5329176at2759"/>
<dbReference type="PANTHER" id="PTHR33048">
    <property type="entry name" value="PTH11-LIKE INTEGRAL MEMBRANE PROTEIN (AFU_ORTHOLOGUE AFUA_5G11245)"/>
    <property type="match status" value="1"/>
</dbReference>
<feature type="transmembrane region" description="Helical" evidence="7">
    <location>
        <begin position="54"/>
        <end position="76"/>
    </location>
</feature>
<dbReference type="AlphaFoldDB" id="A0A0C3H1B2"/>
<feature type="region of interest" description="Disordered" evidence="6">
    <location>
        <begin position="263"/>
        <end position="292"/>
    </location>
</feature>
<feature type="transmembrane region" description="Helical" evidence="7">
    <location>
        <begin position="20"/>
        <end position="47"/>
    </location>
</feature>
<evidence type="ECO:0000259" key="8">
    <source>
        <dbReference type="Pfam" id="PF20684"/>
    </source>
</evidence>
<feature type="transmembrane region" description="Helical" evidence="7">
    <location>
        <begin position="129"/>
        <end position="153"/>
    </location>
</feature>
<feature type="transmembrane region" description="Helical" evidence="7">
    <location>
        <begin position="173"/>
        <end position="197"/>
    </location>
</feature>
<keyword evidence="2 7" id="KW-0812">Transmembrane</keyword>
<reference evidence="10" key="2">
    <citation type="submission" date="2015-01" db="EMBL/GenBank/DDBJ databases">
        <title>Evolutionary Origins and Diversification of the Mycorrhizal Mutualists.</title>
        <authorList>
            <consortium name="DOE Joint Genome Institute"/>
            <consortium name="Mycorrhizal Genomics Consortium"/>
            <person name="Kohler A."/>
            <person name="Kuo A."/>
            <person name="Nagy L.G."/>
            <person name="Floudas D."/>
            <person name="Copeland A."/>
            <person name="Barry K.W."/>
            <person name="Cichocki N."/>
            <person name="Veneault-Fourrey C."/>
            <person name="LaButti K."/>
            <person name="Lindquist E.A."/>
            <person name="Lipzen A."/>
            <person name="Lundell T."/>
            <person name="Morin E."/>
            <person name="Murat C."/>
            <person name="Riley R."/>
            <person name="Ohm R."/>
            <person name="Sun H."/>
            <person name="Tunlid A."/>
            <person name="Henrissat B."/>
            <person name="Grigoriev I.V."/>
            <person name="Hibbett D.S."/>
            <person name="Martin F."/>
        </authorList>
    </citation>
    <scope>NUCLEOTIDE SEQUENCE [LARGE SCALE GENOMIC DNA]</scope>
    <source>
        <strain evidence="10">Zn</strain>
    </source>
</reference>
<comment type="similarity">
    <text evidence="5">Belongs to the SAT4 family.</text>
</comment>
<keyword evidence="3 7" id="KW-1133">Transmembrane helix</keyword>
<proteinExistence type="inferred from homology"/>
<organism evidence="9 10">
    <name type="scientific">Oidiodendron maius (strain Zn)</name>
    <dbReference type="NCBI Taxonomy" id="913774"/>
    <lineage>
        <taxon>Eukaryota</taxon>
        <taxon>Fungi</taxon>
        <taxon>Dikarya</taxon>
        <taxon>Ascomycota</taxon>
        <taxon>Pezizomycotina</taxon>
        <taxon>Leotiomycetes</taxon>
        <taxon>Leotiomycetes incertae sedis</taxon>
        <taxon>Myxotrichaceae</taxon>
        <taxon>Oidiodendron</taxon>
    </lineage>
</organism>
<dbReference type="GO" id="GO:0016020">
    <property type="term" value="C:membrane"/>
    <property type="evidence" value="ECO:0007669"/>
    <property type="project" value="UniProtKB-SubCell"/>
</dbReference>
<feature type="non-terminal residue" evidence="9">
    <location>
        <position position="1"/>
    </location>
</feature>
<dbReference type="EMBL" id="KN832882">
    <property type="protein sequence ID" value="KIM97129.1"/>
    <property type="molecule type" value="Genomic_DNA"/>
</dbReference>
<evidence type="ECO:0000313" key="10">
    <source>
        <dbReference type="Proteomes" id="UP000054321"/>
    </source>
</evidence>
<reference evidence="9 10" key="1">
    <citation type="submission" date="2014-04" db="EMBL/GenBank/DDBJ databases">
        <authorList>
            <consortium name="DOE Joint Genome Institute"/>
            <person name="Kuo A."/>
            <person name="Martino E."/>
            <person name="Perotto S."/>
            <person name="Kohler A."/>
            <person name="Nagy L.G."/>
            <person name="Floudas D."/>
            <person name="Copeland A."/>
            <person name="Barry K.W."/>
            <person name="Cichocki N."/>
            <person name="Veneault-Fourrey C."/>
            <person name="LaButti K."/>
            <person name="Lindquist E.A."/>
            <person name="Lipzen A."/>
            <person name="Lundell T."/>
            <person name="Morin E."/>
            <person name="Murat C."/>
            <person name="Sun H."/>
            <person name="Tunlid A."/>
            <person name="Henrissat B."/>
            <person name="Grigoriev I.V."/>
            <person name="Hibbett D.S."/>
            <person name="Martin F."/>
            <person name="Nordberg H.P."/>
            <person name="Cantor M.N."/>
            <person name="Hua S.X."/>
        </authorList>
    </citation>
    <scope>NUCLEOTIDE SEQUENCE [LARGE SCALE GENOMIC DNA]</scope>
    <source>
        <strain evidence="9 10">Zn</strain>
    </source>
</reference>
<dbReference type="PANTHER" id="PTHR33048:SF47">
    <property type="entry name" value="INTEGRAL MEMBRANE PROTEIN-RELATED"/>
    <property type="match status" value="1"/>
</dbReference>
<evidence type="ECO:0000256" key="4">
    <source>
        <dbReference type="ARBA" id="ARBA00023136"/>
    </source>
</evidence>
<dbReference type="InParanoid" id="A0A0C3H1B2"/>
<keyword evidence="10" id="KW-1185">Reference proteome</keyword>
<gene>
    <name evidence="9" type="ORF">OIDMADRAFT_130242</name>
</gene>
<dbReference type="Proteomes" id="UP000054321">
    <property type="component" value="Unassembled WGS sequence"/>
</dbReference>
<name>A0A0C3H1B2_OIDMZ</name>
<dbReference type="InterPro" id="IPR049326">
    <property type="entry name" value="Rhodopsin_dom_fungi"/>
</dbReference>
<protein>
    <recommendedName>
        <fullName evidence="8">Rhodopsin domain-containing protein</fullName>
    </recommendedName>
</protein>
<dbReference type="STRING" id="913774.A0A0C3H1B2"/>
<evidence type="ECO:0000256" key="7">
    <source>
        <dbReference type="SAM" id="Phobius"/>
    </source>
</evidence>
<evidence type="ECO:0000313" key="9">
    <source>
        <dbReference type="EMBL" id="KIM97129.1"/>
    </source>
</evidence>
<comment type="subcellular location">
    <subcellularLocation>
        <location evidence="1">Membrane</location>
        <topology evidence="1">Multi-pass membrane protein</topology>
    </subcellularLocation>
</comment>
<dbReference type="HOGENOM" id="CLU_028200_0_4_1"/>
<feature type="compositionally biased region" description="Basic and acidic residues" evidence="6">
    <location>
        <begin position="283"/>
        <end position="292"/>
    </location>
</feature>
<evidence type="ECO:0000256" key="2">
    <source>
        <dbReference type="ARBA" id="ARBA00022692"/>
    </source>
</evidence>
<feature type="transmembrane region" description="Helical" evidence="7">
    <location>
        <begin position="96"/>
        <end position="117"/>
    </location>
</feature>
<dbReference type="Pfam" id="PF20684">
    <property type="entry name" value="Fung_rhodopsin"/>
    <property type="match status" value="1"/>
</dbReference>
<evidence type="ECO:0000256" key="6">
    <source>
        <dbReference type="SAM" id="MobiDB-lite"/>
    </source>
</evidence>
<evidence type="ECO:0000256" key="3">
    <source>
        <dbReference type="ARBA" id="ARBA00022989"/>
    </source>
</evidence>
<sequence>GFGTHSWDVPPGDVHLLLVIYYVAQLFYVVAQPLAKISILLLFLRIFPDDRFRFVTKIAIALMVLQTIAFSISITLQCTPVSAVWDITRKGKCINSSAVVAAGAGFSIFEDLVIILLPVPQLKQLNFSLWRRLAVIAMFAMGSFACITSMIRLKYLASYSVRAVDEPWDSVDIIIWSILETYTAVICACLITIRPLLAKYMPSIFKSGNASTPYFATSLPHISSQQLSTLPSGRVDSLFAEPGWTPNIGPVIEFKDPESGRAQTHWESSYGEGGNKQSTIKVTKIDDVHDRT</sequence>
<accession>A0A0C3H1B2</accession>
<feature type="domain" description="Rhodopsin" evidence="8">
    <location>
        <begin position="1"/>
        <end position="198"/>
    </location>
</feature>
<dbReference type="InterPro" id="IPR052337">
    <property type="entry name" value="SAT4-like"/>
</dbReference>
<evidence type="ECO:0000256" key="5">
    <source>
        <dbReference type="ARBA" id="ARBA00038359"/>
    </source>
</evidence>
<evidence type="ECO:0000256" key="1">
    <source>
        <dbReference type="ARBA" id="ARBA00004141"/>
    </source>
</evidence>
<keyword evidence="4 7" id="KW-0472">Membrane</keyword>